<name>A0A1B0CW15_LUTLO</name>
<dbReference type="EMBL" id="AJWK01031567">
    <property type="status" value="NOT_ANNOTATED_CDS"/>
    <property type="molecule type" value="Genomic_DNA"/>
</dbReference>
<dbReference type="EMBL" id="AJWK01031569">
    <property type="status" value="NOT_ANNOTATED_CDS"/>
    <property type="molecule type" value="Genomic_DNA"/>
</dbReference>
<proteinExistence type="predicted"/>
<dbReference type="InterPro" id="IPR000477">
    <property type="entry name" value="RT_dom"/>
</dbReference>
<dbReference type="Proteomes" id="UP000092461">
    <property type="component" value="Unassembled WGS sequence"/>
</dbReference>
<organism evidence="2 3">
    <name type="scientific">Lutzomyia longipalpis</name>
    <name type="common">Sand fly</name>
    <dbReference type="NCBI Taxonomy" id="7200"/>
    <lineage>
        <taxon>Eukaryota</taxon>
        <taxon>Metazoa</taxon>
        <taxon>Ecdysozoa</taxon>
        <taxon>Arthropoda</taxon>
        <taxon>Hexapoda</taxon>
        <taxon>Insecta</taxon>
        <taxon>Pterygota</taxon>
        <taxon>Neoptera</taxon>
        <taxon>Endopterygota</taxon>
        <taxon>Diptera</taxon>
        <taxon>Nematocera</taxon>
        <taxon>Psychodoidea</taxon>
        <taxon>Psychodidae</taxon>
        <taxon>Lutzomyia</taxon>
        <taxon>Lutzomyia</taxon>
    </lineage>
</organism>
<keyword evidence="3" id="KW-1185">Reference proteome</keyword>
<dbReference type="EnsemblMetazoa" id="LLOJ009200-RA">
    <property type="protein sequence ID" value="LLOJ009200-PA"/>
    <property type="gene ID" value="LLOJ009200"/>
</dbReference>
<dbReference type="VEuPathDB" id="VectorBase:LLOJ009200"/>
<dbReference type="InterPro" id="IPR058912">
    <property type="entry name" value="HTH_animal"/>
</dbReference>
<dbReference type="PROSITE" id="PS50878">
    <property type="entry name" value="RT_POL"/>
    <property type="match status" value="1"/>
</dbReference>
<dbReference type="AlphaFoldDB" id="A0A1B0CW15"/>
<evidence type="ECO:0000313" key="3">
    <source>
        <dbReference type="Proteomes" id="UP000092461"/>
    </source>
</evidence>
<dbReference type="Pfam" id="PF26215">
    <property type="entry name" value="HTH_animal"/>
    <property type="match status" value="1"/>
</dbReference>
<dbReference type="EMBL" id="AJWK01031566">
    <property type="status" value="NOT_ANNOTATED_CDS"/>
    <property type="molecule type" value="Genomic_DNA"/>
</dbReference>
<dbReference type="PANTHER" id="PTHR21301">
    <property type="entry name" value="REVERSE TRANSCRIPTASE"/>
    <property type="match status" value="1"/>
</dbReference>
<dbReference type="PANTHER" id="PTHR21301:SF10">
    <property type="entry name" value="REVERSE TRANSCRIPTASE DOMAIN-CONTAINING PROTEIN"/>
    <property type="match status" value="1"/>
</dbReference>
<dbReference type="EMBL" id="AJWK01031565">
    <property type="status" value="NOT_ANNOTATED_CDS"/>
    <property type="molecule type" value="Genomic_DNA"/>
</dbReference>
<dbReference type="VEuPathDB" id="VectorBase:LLONM1_009188"/>
<dbReference type="EMBL" id="AJWK01031564">
    <property type="status" value="NOT_ANNOTATED_CDS"/>
    <property type="molecule type" value="Genomic_DNA"/>
</dbReference>
<reference evidence="2" key="1">
    <citation type="submission" date="2020-05" db="UniProtKB">
        <authorList>
            <consortium name="EnsemblMetazoa"/>
        </authorList>
    </citation>
    <scope>IDENTIFICATION</scope>
    <source>
        <strain evidence="2">Jacobina</strain>
    </source>
</reference>
<evidence type="ECO:0000313" key="2">
    <source>
        <dbReference type="EnsemblMetazoa" id="LLOJ009200-PA"/>
    </source>
</evidence>
<protein>
    <recommendedName>
        <fullName evidence="1">Reverse transcriptase domain-containing protein</fullName>
    </recommendedName>
</protein>
<sequence length="186" mass="21094">MDLSDYTPNGAPVLYAPLIHAGGQLDGVAMGSPLGPIAADIIMQKVLNDVLEMSPLRIDFVIKYVDDLLIAVHSEDKHLLTEAFGSIHDRIKFTIELEQEGKLPYLDLNIHRDRENKLSTSWYTKPSSSQRLLNYNSRHPRYTIVNVARNLIRRSRMLTTNPHENADNQVANILRKNDFPEGKGMF</sequence>
<dbReference type="EMBL" id="AJWK01031568">
    <property type="status" value="NOT_ANNOTATED_CDS"/>
    <property type="molecule type" value="Genomic_DNA"/>
</dbReference>
<dbReference type="CDD" id="cd00304">
    <property type="entry name" value="RT_like"/>
    <property type="match status" value="1"/>
</dbReference>
<accession>A0A1B0CW15</accession>
<feature type="domain" description="Reverse transcriptase" evidence="1">
    <location>
        <begin position="1"/>
        <end position="137"/>
    </location>
</feature>
<evidence type="ECO:0000259" key="1">
    <source>
        <dbReference type="PROSITE" id="PS50878"/>
    </source>
</evidence>